<keyword evidence="4" id="KW-1185">Reference proteome</keyword>
<evidence type="ECO:0000313" key="3">
    <source>
        <dbReference type="EMBL" id="VFQ70595.1"/>
    </source>
</evidence>
<evidence type="ECO:0000313" key="4">
    <source>
        <dbReference type="Proteomes" id="UP000595140"/>
    </source>
</evidence>
<protein>
    <submittedName>
        <fullName evidence="3">Uncharacterized protein</fullName>
    </submittedName>
</protein>
<keyword evidence="2" id="KW-1133">Transmembrane helix</keyword>
<feature type="region of interest" description="Disordered" evidence="1">
    <location>
        <begin position="1"/>
        <end position="67"/>
    </location>
</feature>
<dbReference type="AlphaFoldDB" id="A0A484L2P7"/>
<name>A0A484L2P7_9ASTE</name>
<evidence type="ECO:0000256" key="2">
    <source>
        <dbReference type="SAM" id="Phobius"/>
    </source>
</evidence>
<keyword evidence="2" id="KW-0812">Transmembrane</keyword>
<gene>
    <name evidence="3" type="ORF">CCAM_LOCUS12371</name>
</gene>
<evidence type="ECO:0000256" key="1">
    <source>
        <dbReference type="SAM" id="MobiDB-lite"/>
    </source>
</evidence>
<dbReference type="Proteomes" id="UP000595140">
    <property type="component" value="Unassembled WGS sequence"/>
</dbReference>
<feature type="transmembrane region" description="Helical" evidence="2">
    <location>
        <begin position="85"/>
        <end position="107"/>
    </location>
</feature>
<proteinExistence type="predicted"/>
<organism evidence="3 4">
    <name type="scientific">Cuscuta campestris</name>
    <dbReference type="NCBI Taxonomy" id="132261"/>
    <lineage>
        <taxon>Eukaryota</taxon>
        <taxon>Viridiplantae</taxon>
        <taxon>Streptophyta</taxon>
        <taxon>Embryophyta</taxon>
        <taxon>Tracheophyta</taxon>
        <taxon>Spermatophyta</taxon>
        <taxon>Magnoliopsida</taxon>
        <taxon>eudicotyledons</taxon>
        <taxon>Gunneridae</taxon>
        <taxon>Pentapetalae</taxon>
        <taxon>asterids</taxon>
        <taxon>lamiids</taxon>
        <taxon>Solanales</taxon>
        <taxon>Convolvulaceae</taxon>
        <taxon>Cuscuteae</taxon>
        <taxon>Cuscuta</taxon>
        <taxon>Cuscuta subgen. Grammica</taxon>
        <taxon>Cuscuta sect. Cleistogrammica</taxon>
    </lineage>
</organism>
<dbReference type="OrthoDB" id="10257085at2759"/>
<reference evidence="3 4" key="1">
    <citation type="submission" date="2018-04" db="EMBL/GenBank/DDBJ databases">
        <authorList>
            <person name="Vogel A."/>
        </authorList>
    </citation>
    <scope>NUCLEOTIDE SEQUENCE [LARGE SCALE GENOMIC DNA]</scope>
</reference>
<keyword evidence="2" id="KW-0472">Membrane</keyword>
<accession>A0A484L2P7</accession>
<sequence>MHSGHHWGGPLEICANNAPAESSTTTTEEWDRASGTQRSSTNHRHADLDETQQSWLLGASPDDSKRRKKYVDLGCVVCSRKALAYSFWAFLLAFLVFAVPTVIVRVLPRHRPRPPPPDNYSAALHPALLFFNAQKCK</sequence>
<dbReference type="EMBL" id="OOIL02000912">
    <property type="protein sequence ID" value="VFQ70595.1"/>
    <property type="molecule type" value="Genomic_DNA"/>
</dbReference>